<evidence type="ECO:0000313" key="1">
    <source>
        <dbReference type="EMBL" id="MDT0295042.1"/>
    </source>
</evidence>
<protein>
    <submittedName>
        <fullName evidence="1">DUF3891 family protein</fullName>
    </submittedName>
</protein>
<gene>
    <name evidence="1" type="ORF">RLT85_10380</name>
</gene>
<dbReference type="Proteomes" id="UP001182991">
    <property type="component" value="Unassembled WGS sequence"/>
</dbReference>
<name>A0ABU2KK00_9FLAO</name>
<evidence type="ECO:0000313" key="2">
    <source>
        <dbReference type="Proteomes" id="UP001182991"/>
    </source>
</evidence>
<reference evidence="2" key="1">
    <citation type="submission" date="2023-07" db="EMBL/GenBank/DDBJ databases">
        <title>Isolating and identifying novel microbial strains from the Mariana Trench.</title>
        <authorList>
            <person name="Fu H."/>
        </authorList>
    </citation>
    <scope>NUCLEOTIDE SEQUENCE [LARGE SCALE GENOMIC DNA]</scope>
    <source>
        <strain evidence="2">T-y2</strain>
    </source>
</reference>
<dbReference type="InterPro" id="IPR024992">
    <property type="entry name" value="DUF3891"/>
</dbReference>
<dbReference type="EMBL" id="JAVRBG010000009">
    <property type="protein sequence ID" value="MDT0295042.1"/>
    <property type="molecule type" value="Genomic_DNA"/>
</dbReference>
<dbReference type="RefSeq" id="WP_311401969.1">
    <property type="nucleotide sequence ID" value="NZ_JAVRBG010000009.1"/>
</dbReference>
<proteinExistence type="predicted"/>
<organism evidence="1 2">
    <name type="scientific">Mesonia ostreae</name>
    <dbReference type="NCBI Taxonomy" id="861110"/>
    <lineage>
        <taxon>Bacteria</taxon>
        <taxon>Pseudomonadati</taxon>
        <taxon>Bacteroidota</taxon>
        <taxon>Flavobacteriia</taxon>
        <taxon>Flavobacteriales</taxon>
        <taxon>Flavobacteriaceae</taxon>
        <taxon>Mesonia</taxon>
    </lineage>
</organism>
<keyword evidence="2" id="KW-1185">Reference proteome</keyword>
<dbReference type="Pfam" id="PF13030">
    <property type="entry name" value="DUF3891"/>
    <property type="match status" value="1"/>
</dbReference>
<sequence>MIVNKIKDGYVIIYQAAHGLLASKIASHLDKALRPKNWLDLQQAVNYHDDLQLSFSEKNHLSKNGIPLDFTNNKDQITDLITRMDRLTQQALRKSGLIFLMTIEHLNFLNQSRIPKSKMLRNFFEQQKVLQQEMMNIYQLTKDDVLEKYELLRFCDRLSLILCKNEIPVMGRELEVNTSIDGKKYFISGRKNGSLTVKPWIFEKEKFVLNIETRILNQANFKSESYFKNCIENALPVIQKFHFVK</sequence>
<comment type="caution">
    <text evidence="1">The sequence shown here is derived from an EMBL/GenBank/DDBJ whole genome shotgun (WGS) entry which is preliminary data.</text>
</comment>
<accession>A0ABU2KK00</accession>